<name>A0A975BMP1_9BACT</name>
<keyword evidence="2" id="KW-1185">Reference proteome</keyword>
<dbReference type="Proteomes" id="UP000663722">
    <property type="component" value="Chromosome"/>
</dbReference>
<dbReference type="InterPro" id="IPR027417">
    <property type="entry name" value="P-loop_NTPase"/>
</dbReference>
<reference evidence="1" key="1">
    <citation type="journal article" date="2021" name="Microb. Physiol.">
        <title>Proteogenomic Insights into the Physiology of Marine, Sulfate-Reducing, Filamentous Desulfonema limicola and Desulfonema magnum.</title>
        <authorList>
            <person name="Schnaars V."/>
            <person name="Wohlbrand L."/>
            <person name="Scheve S."/>
            <person name="Hinrichs C."/>
            <person name="Reinhardt R."/>
            <person name="Rabus R."/>
        </authorList>
    </citation>
    <scope>NUCLEOTIDE SEQUENCE</scope>
    <source>
        <strain evidence="1">4be13</strain>
    </source>
</reference>
<dbReference type="SUPFAM" id="SSF52540">
    <property type="entry name" value="P-loop containing nucleoside triphosphate hydrolases"/>
    <property type="match status" value="1"/>
</dbReference>
<gene>
    <name evidence="1" type="ORF">dnm_038710</name>
</gene>
<organism evidence="1 2">
    <name type="scientific">Desulfonema magnum</name>
    <dbReference type="NCBI Taxonomy" id="45655"/>
    <lineage>
        <taxon>Bacteria</taxon>
        <taxon>Pseudomonadati</taxon>
        <taxon>Thermodesulfobacteriota</taxon>
        <taxon>Desulfobacteria</taxon>
        <taxon>Desulfobacterales</taxon>
        <taxon>Desulfococcaceae</taxon>
        <taxon>Desulfonema</taxon>
    </lineage>
</organism>
<sequence length="46" mass="5366">MNIEYQKLLPSFKAQGKSVIAVTHDDRYFHVADRLLKLDYGRLSDL</sequence>
<evidence type="ECO:0000313" key="1">
    <source>
        <dbReference type="EMBL" id="QTA87834.1"/>
    </source>
</evidence>
<accession>A0A975BMP1</accession>
<proteinExistence type="predicted"/>
<dbReference type="EMBL" id="CP061800">
    <property type="protein sequence ID" value="QTA87834.1"/>
    <property type="molecule type" value="Genomic_DNA"/>
</dbReference>
<dbReference type="KEGG" id="dmm:dnm_038710"/>
<evidence type="ECO:0000313" key="2">
    <source>
        <dbReference type="Proteomes" id="UP000663722"/>
    </source>
</evidence>
<protein>
    <submittedName>
        <fullName evidence="1">Transporter domain-containing protein</fullName>
    </submittedName>
</protein>
<dbReference type="AlphaFoldDB" id="A0A975BMP1"/>